<keyword evidence="5" id="KW-1003">Cell membrane</keyword>
<dbReference type="EMBL" id="PIUM01000026">
    <property type="protein sequence ID" value="PKU22867.1"/>
    <property type="molecule type" value="Genomic_DNA"/>
</dbReference>
<sequence>MIRVALALAHREFIRFIRQPQRVVGTVAQPILFWLFLGSGFSSSFRAPGMEHISYLEYFYPGVMLMMMLFASIFSSITIIEDRDAGFLQSVLVAPVSRLSIVLGKVLGGTAIAMVQTLIFTIAAPFLGLSLGLGSLALLIGAYVLTSMGFAAMGFLFAWPMRSSSGFHAIMMVFLMPLWMLSGALFPIEKVPGWLHILMTINPVAHALVLMRMPFYMTAEQALSDQRYLTALAVTVLWTAVCLLGSMRRVEKRDRGLVQTSLTPH</sequence>
<organism evidence="7 8">
    <name type="scientific">Telmatospirillum siberiense</name>
    <dbReference type="NCBI Taxonomy" id="382514"/>
    <lineage>
        <taxon>Bacteria</taxon>
        <taxon>Pseudomonadati</taxon>
        <taxon>Pseudomonadota</taxon>
        <taxon>Alphaproteobacteria</taxon>
        <taxon>Rhodospirillales</taxon>
        <taxon>Rhodospirillaceae</taxon>
        <taxon>Telmatospirillum</taxon>
    </lineage>
</organism>
<dbReference type="PROSITE" id="PS51012">
    <property type="entry name" value="ABC_TM2"/>
    <property type="match status" value="1"/>
</dbReference>
<keyword evidence="4 5" id="KW-0472">Membrane</keyword>
<dbReference type="InterPro" id="IPR051328">
    <property type="entry name" value="T7SS_ABC-Transporter"/>
</dbReference>
<dbReference type="Pfam" id="PF01061">
    <property type="entry name" value="ABC2_membrane"/>
    <property type="match status" value="1"/>
</dbReference>
<feature type="transmembrane region" description="Helical" evidence="5">
    <location>
        <begin position="133"/>
        <end position="157"/>
    </location>
</feature>
<proteinExistence type="inferred from homology"/>
<feature type="transmembrane region" description="Helical" evidence="5">
    <location>
        <begin position="228"/>
        <end position="247"/>
    </location>
</feature>
<dbReference type="RefSeq" id="WP_101252340.1">
    <property type="nucleotide sequence ID" value="NZ_PIUM01000026.1"/>
</dbReference>
<feature type="transmembrane region" description="Helical" evidence="5">
    <location>
        <begin position="21"/>
        <end position="38"/>
    </location>
</feature>
<protein>
    <recommendedName>
        <fullName evidence="5">Transport permease protein</fullName>
    </recommendedName>
</protein>
<dbReference type="InterPro" id="IPR047817">
    <property type="entry name" value="ABC2_TM_bact-type"/>
</dbReference>
<evidence type="ECO:0000256" key="1">
    <source>
        <dbReference type="ARBA" id="ARBA00004141"/>
    </source>
</evidence>
<keyword evidence="8" id="KW-1185">Reference proteome</keyword>
<keyword evidence="2 5" id="KW-0812">Transmembrane</keyword>
<dbReference type="InterPro" id="IPR013525">
    <property type="entry name" value="ABC2_TM"/>
</dbReference>
<dbReference type="PRINTS" id="PR00164">
    <property type="entry name" value="ABC2TRNSPORT"/>
</dbReference>
<evidence type="ECO:0000313" key="8">
    <source>
        <dbReference type="Proteomes" id="UP000233293"/>
    </source>
</evidence>
<dbReference type="PIRSF" id="PIRSF006648">
    <property type="entry name" value="DrrB"/>
    <property type="match status" value="1"/>
</dbReference>
<comment type="similarity">
    <text evidence="5">Belongs to the ABC-2 integral membrane protein family.</text>
</comment>
<evidence type="ECO:0000256" key="2">
    <source>
        <dbReference type="ARBA" id="ARBA00022692"/>
    </source>
</evidence>
<comment type="subcellular location">
    <subcellularLocation>
        <location evidence="5">Cell inner membrane</location>
        <topology evidence="5">Multi-pass membrane protein</topology>
    </subcellularLocation>
    <subcellularLocation>
        <location evidence="1">Membrane</location>
        <topology evidence="1">Multi-pass membrane protein</topology>
    </subcellularLocation>
</comment>
<dbReference type="PANTHER" id="PTHR43077">
    <property type="entry name" value="TRANSPORT PERMEASE YVFS-RELATED"/>
    <property type="match status" value="1"/>
</dbReference>
<comment type="caution">
    <text evidence="7">The sequence shown here is derived from an EMBL/GenBank/DDBJ whole genome shotgun (WGS) entry which is preliminary data.</text>
</comment>
<evidence type="ECO:0000259" key="6">
    <source>
        <dbReference type="PROSITE" id="PS51012"/>
    </source>
</evidence>
<dbReference type="InterPro" id="IPR000412">
    <property type="entry name" value="ABC_2_transport"/>
</dbReference>
<keyword evidence="5" id="KW-0813">Transport</keyword>
<evidence type="ECO:0000313" key="7">
    <source>
        <dbReference type="EMBL" id="PKU22867.1"/>
    </source>
</evidence>
<dbReference type="AlphaFoldDB" id="A0A2N3PR37"/>
<dbReference type="GO" id="GO:0043190">
    <property type="term" value="C:ATP-binding cassette (ABC) transporter complex"/>
    <property type="evidence" value="ECO:0007669"/>
    <property type="project" value="InterPro"/>
</dbReference>
<feature type="domain" description="ABC transmembrane type-2" evidence="6">
    <location>
        <begin position="21"/>
        <end position="253"/>
    </location>
</feature>
<feature type="transmembrane region" description="Helical" evidence="5">
    <location>
        <begin position="58"/>
        <end position="80"/>
    </location>
</feature>
<keyword evidence="3 5" id="KW-1133">Transmembrane helix</keyword>
<dbReference type="GO" id="GO:0140359">
    <property type="term" value="F:ABC-type transporter activity"/>
    <property type="evidence" value="ECO:0007669"/>
    <property type="project" value="InterPro"/>
</dbReference>
<dbReference type="Proteomes" id="UP000233293">
    <property type="component" value="Unassembled WGS sequence"/>
</dbReference>
<dbReference type="PANTHER" id="PTHR43077:SF10">
    <property type="entry name" value="TRANSPORT PERMEASE PROTEIN"/>
    <property type="match status" value="1"/>
</dbReference>
<feature type="transmembrane region" description="Helical" evidence="5">
    <location>
        <begin position="194"/>
        <end position="216"/>
    </location>
</feature>
<evidence type="ECO:0000256" key="3">
    <source>
        <dbReference type="ARBA" id="ARBA00022989"/>
    </source>
</evidence>
<name>A0A2N3PR37_9PROT</name>
<reference evidence="8" key="1">
    <citation type="submission" date="2017-12" db="EMBL/GenBank/DDBJ databases">
        <title>Draft genome sequence of Telmatospirillum siberiense 26-4b1T, an acidotolerant peatland alphaproteobacterium potentially involved in sulfur cycling.</title>
        <authorList>
            <person name="Hausmann B."/>
            <person name="Pjevac P."/>
            <person name="Schreck K."/>
            <person name="Herbold C.W."/>
            <person name="Daims H."/>
            <person name="Wagner M."/>
            <person name="Pester M."/>
            <person name="Loy A."/>
        </authorList>
    </citation>
    <scope>NUCLEOTIDE SEQUENCE [LARGE SCALE GENOMIC DNA]</scope>
    <source>
        <strain evidence="8">26-4b1</strain>
    </source>
</reference>
<feature type="transmembrane region" description="Helical" evidence="5">
    <location>
        <begin position="101"/>
        <end position="127"/>
    </location>
</feature>
<evidence type="ECO:0000256" key="5">
    <source>
        <dbReference type="RuleBase" id="RU361157"/>
    </source>
</evidence>
<accession>A0A2N3PR37</accession>
<evidence type="ECO:0000256" key="4">
    <source>
        <dbReference type="ARBA" id="ARBA00023136"/>
    </source>
</evidence>
<feature type="transmembrane region" description="Helical" evidence="5">
    <location>
        <begin position="169"/>
        <end position="188"/>
    </location>
</feature>
<gene>
    <name evidence="7" type="ORF">CWS72_19630</name>
</gene>
<dbReference type="OrthoDB" id="9255971at2"/>